<sequence>MKEKGVDPYDLKQQENVLAESRIMIPDCCKRLESSLADLKGILVCSLYICLYLILV</sequence>
<evidence type="ECO:0000256" key="1">
    <source>
        <dbReference type="ARBA" id="ARBA00006806"/>
    </source>
</evidence>
<dbReference type="AlphaFoldDB" id="A0A251VGL2"/>
<comment type="subunit">
    <text evidence="3">Supercomplex made of cofactors A to E. Cofactors A and D function by capturing and stabilizing tubulin in a quasi-native conformation. Cofactor E binds to the cofactor D-tubulin complex; interaction with cofactor C then causes the release of tubulin polypeptides that are committed to the native state.</text>
</comment>
<dbReference type="EMBL" id="CM007891">
    <property type="protein sequence ID" value="OTG34313.1"/>
    <property type="molecule type" value="Genomic_DNA"/>
</dbReference>
<reference evidence="5" key="1">
    <citation type="journal article" date="2017" name="Nature">
        <title>The sunflower genome provides insights into oil metabolism, flowering and Asterid evolution.</title>
        <authorList>
            <person name="Badouin H."/>
            <person name="Gouzy J."/>
            <person name="Grassa C.J."/>
            <person name="Murat F."/>
            <person name="Staton S.E."/>
            <person name="Cottret L."/>
            <person name="Lelandais-Briere C."/>
            <person name="Owens G.L."/>
            <person name="Carrere S."/>
            <person name="Mayjonade B."/>
            <person name="Legrand L."/>
            <person name="Gill N."/>
            <person name="Kane N.C."/>
            <person name="Bowers J.E."/>
            <person name="Hubner S."/>
            <person name="Bellec A."/>
            <person name="Berard A."/>
            <person name="Berges H."/>
            <person name="Blanchet N."/>
            <person name="Boniface M.C."/>
            <person name="Brunel D."/>
            <person name="Catrice O."/>
            <person name="Chaidir N."/>
            <person name="Claudel C."/>
            <person name="Donnadieu C."/>
            <person name="Faraut T."/>
            <person name="Fievet G."/>
            <person name="Helmstetter N."/>
            <person name="King M."/>
            <person name="Knapp S.J."/>
            <person name="Lai Z."/>
            <person name="Le Paslier M.C."/>
            <person name="Lippi Y."/>
            <person name="Lorenzon L."/>
            <person name="Mandel J.R."/>
            <person name="Marage G."/>
            <person name="Marchand G."/>
            <person name="Marquand E."/>
            <person name="Bret-Mestries E."/>
            <person name="Morien E."/>
            <person name="Nambeesan S."/>
            <person name="Nguyen T."/>
            <person name="Pegot-Espagnet P."/>
            <person name="Pouilly N."/>
            <person name="Raftis F."/>
            <person name="Sallet E."/>
            <person name="Schiex T."/>
            <person name="Thomas J."/>
            <person name="Vandecasteele C."/>
            <person name="Vares D."/>
            <person name="Vear F."/>
            <person name="Vautrin S."/>
            <person name="Crespi M."/>
            <person name="Mangin B."/>
            <person name="Burke J.M."/>
            <person name="Salse J."/>
            <person name="Munos S."/>
            <person name="Vincourt P."/>
            <person name="Rieseberg L.H."/>
            <person name="Langlade N.B."/>
        </authorList>
    </citation>
    <scope>NUCLEOTIDE SEQUENCE [LARGE SCALE GENOMIC DNA]</scope>
    <source>
        <strain evidence="5">cv. SF193</strain>
    </source>
</reference>
<dbReference type="GO" id="GO:0007021">
    <property type="term" value="P:tubulin complex assembly"/>
    <property type="evidence" value="ECO:0007669"/>
    <property type="project" value="UniProtKB-UniRule"/>
</dbReference>
<dbReference type="Gene3D" id="1.20.58.90">
    <property type="match status" value="1"/>
</dbReference>
<dbReference type="InterPro" id="IPR036126">
    <property type="entry name" value="TBCA_sf"/>
</dbReference>
<protein>
    <recommendedName>
        <fullName evidence="3">Tubulin-specific chaperone A</fullName>
    </recommendedName>
</protein>
<dbReference type="STRING" id="4232.A0A251VGL2"/>
<keyword evidence="3" id="KW-0963">Cytoplasm</keyword>
<dbReference type="Pfam" id="PF02970">
    <property type="entry name" value="TBCA"/>
    <property type="match status" value="1"/>
</dbReference>
<evidence type="ECO:0000313" key="5">
    <source>
        <dbReference type="Proteomes" id="UP000215914"/>
    </source>
</evidence>
<accession>A0A251VGL2</accession>
<dbReference type="GO" id="GO:0007023">
    <property type="term" value="P:post-chaperonin tubulin folding pathway"/>
    <property type="evidence" value="ECO:0007669"/>
    <property type="project" value="UniProtKB-UniRule"/>
</dbReference>
<evidence type="ECO:0000313" key="4">
    <source>
        <dbReference type="EMBL" id="OTG34313.1"/>
    </source>
</evidence>
<keyword evidence="3" id="KW-0206">Cytoskeleton</keyword>
<dbReference type="InParanoid" id="A0A251VGL2"/>
<comment type="similarity">
    <text evidence="1 3">Belongs to the TBCA family.</text>
</comment>
<dbReference type="Proteomes" id="UP000215914">
    <property type="component" value="Chromosome 2"/>
</dbReference>
<dbReference type="GO" id="GO:0005874">
    <property type="term" value="C:microtubule"/>
    <property type="evidence" value="ECO:0007669"/>
    <property type="project" value="UniProtKB-KW"/>
</dbReference>
<proteinExistence type="inferred from homology"/>
<evidence type="ECO:0000256" key="2">
    <source>
        <dbReference type="ARBA" id="ARBA00023186"/>
    </source>
</evidence>
<evidence type="ECO:0000256" key="3">
    <source>
        <dbReference type="RuleBase" id="RU364030"/>
    </source>
</evidence>
<keyword evidence="2 3" id="KW-0143">Chaperone</keyword>
<keyword evidence="5" id="KW-1185">Reference proteome</keyword>
<dbReference type="SUPFAM" id="SSF46988">
    <property type="entry name" value="Tubulin chaperone cofactor A"/>
    <property type="match status" value="1"/>
</dbReference>
<dbReference type="GO" id="GO:0048487">
    <property type="term" value="F:beta-tubulin binding"/>
    <property type="evidence" value="ECO:0007669"/>
    <property type="project" value="InterPro"/>
</dbReference>
<dbReference type="InterPro" id="IPR004226">
    <property type="entry name" value="TBCA"/>
</dbReference>
<dbReference type="PANTHER" id="PTHR21500:SF0">
    <property type="entry name" value="TUBULIN-SPECIFIC CHAPERONE A"/>
    <property type="match status" value="1"/>
</dbReference>
<dbReference type="PANTHER" id="PTHR21500">
    <property type="entry name" value="TUBULIN-SPECIFIC CHAPERONE A"/>
    <property type="match status" value="1"/>
</dbReference>
<organism evidence="4 5">
    <name type="scientific">Helianthus annuus</name>
    <name type="common">Common sunflower</name>
    <dbReference type="NCBI Taxonomy" id="4232"/>
    <lineage>
        <taxon>Eukaryota</taxon>
        <taxon>Viridiplantae</taxon>
        <taxon>Streptophyta</taxon>
        <taxon>Embryophyta</taxon>
        <taxon>Tracheophyta</taxon>
        <taxon>Spermatophyta</taxon>
        <taxon>Magnoliopsida</taxon>
        <taxon>eudicotyledons</taxon>
        <taxon>Gunneridae</taxon>
        <taxon>Pentapetalae</taxon>
        <taxon>asterids</taxon>
        <taxon>campanulids</taxon>
        <taxon>Asterales</taxon>
        <taxon>Asteraceae</taxon>
        <taxon>Asteroideae</taxon>
        <taxon>Heliantheae alliance</taxon>
        <taxon>Heliantheae</taxon>
        <taxon>Helianthus</taxon>
    </lineage>
</organism>
<keyword evidence="3" id="KW-0493">Microtubule</keyword>
<name>A0A251VGL2_HELAN</name>
<gene>
    <name evidence="4" type="ORF">HannXRQ_Chr02g0044381</name>
</gene>
<comment type="subcellular location">
    <subcellularLocation>
        <location evidence="3">Cytoplasm</location>
        <location evidence="3">Cytoskeleton</location>
    </subcellularLocation>
</comment>